<keyword evidence="2" id="KW-1185">Reference proteome</keyword>
<reference evidence="1" key="1">
    <citation type="submission" date="2023-04" db="EMBL/GenBank/DDBJ databases">
        <authorList>
            <consortium name="ELIXIR-Norway"/>
        </authorList>
    </citation>
    <scope>NUCLEOTIDE SEQUENCE [LARGE SCALE GENOMIC DNA]</scope>
</reference>
<dbReference type="EMBL" id="OX459964">
    <property type="protein sequence ID" value="CAI9168275.1"/>
    <property type="molecule type" value="Genomic_DNA"/>
</dbReference>
<protein>
    <submittedName>
        <fullName evidence="1">Uncharacterized protein</fullName>
    </submittedName>
</protein>
<sequence>MFPFLCHGAALPALQRDRVGPTSQLEQEGRRQLMVITPHPRSAPSLKENERKVLISFICSSNPHDPQQDEFYQPCFVVNASVISYRNTALNTFFHKGLCT</sequence>
<gene>
    <name evidence="1" type="ORF">MRATA1EN1_LOCUS17237</name>
</gene>
<dbReference type="Proteomes" id="UP001176941">
    <property type="component" value="Chromosome 28"/>
</dbReference>
<evidence type="ECO:0000313" key="2">
    <source>
        <dbReference type="Proteomes" id="UP001176941"/>
    </source>
</evidence>
<name>A0ABN8Z4D5_RANTA</name>
<evidence type="ECO:0000313" key="1">
    <source>
        <dbReference type="EMBL" id="CAI9168275.1"/>
    </source>
</evidence>
<proteinExistence type="predicted"/>
<organism evidence="1 2">
    <name type="scientific">Rangifer tarandus platyrhynchus</name>
    <name type="common">Svalbard reindeer</name>
    <dbReference type="NCBI Taxonomy" id="3082113"/>
    <lineage>
        <taxon>Eukaryota</taxon>
        <taxon>Metazoa</taxon>
        <taxon>Chordata</taxon>
        <taxon>Craniata</taxon>
        <taxon>Vertebrata</taxon>
        <taxon>Euteleostomi</taxon>
        <taxon>Mammalia</taxon>
        <taxon>Eutheria</taxon>
        <taxon>Laurasiatheria</taxon>
        <taxon>Artiodactyla</taxon>
        <taxon>Ruminantia</taxon>
        <taxon>Pecora</taxon>
        <taxon>Cervidae</taxon>
        <taxon>Odocoileinae</taxon>
        <taxon>Rangifer</taxon>
    </lineage>
</organism>
<accession>A0ABN8Z4D5</accession>